<dbReference type="InterPro" id="IPR036259">
    <property type="entry name" value="MFS_trans_sf"/>
</dbReference>
<protein>
    <submittedName>
        <fullName evidence="2">Uncharacterized protein</fullName>
    </submittedName>
</protein>
<proteinExistence type="predicted"/>
<keyword evidence="1" id="KW-1133">Transmembrane helix</keyword>
<dbReference type="AlphaFoldDB" id="W1XK22"/>
<evidence type="ECO:0000256" key="1">
    <source>
        <dbReference type="SAM" id="Phobius"/>
    </source>
</evidence>
<dbReference type="SUPFAM" id="SSF103473">
    <property type="entry name" value="MFS general substrate transporter"/>
    <property type="match status" value="1"/>
</dbReference>
<keyword evidence="1" id="KW-0812">Transmembrane</keyword>
<sequence>SSKVNKFKGGNYMGNKEPKNRTLVLLILSLIAGLMYLTPLLRFSFYDQMMDALNLTDLQIGTLGTVYAIFCVICYPYTFL</sequence>
<gene>
    <name evidence="2" type="ORF">Q604_UNBC14768G0001</name>
</gene>
<feature type="non-terminal residue" evidence="2">
    <location>
        <position position="80"/>
    </location>
</feature>
<feature type="transmembrane region" description="Helical" evidence="1">
    <location>
        <begin position="21"/>
        <end position="38"/>
    </location>
</feature>
<organism evidence="2">
    <name type="scientific">human gut metagenome</name>
    <dbReference type="NCBI Taxonomy" id="408170"/>
    <lineage>
        <taxon>unclassified sequences</taxon>
        <taxon>metagenomes</taxon>
        <taxon>organismal metagenomes</taxon>
    </lineage>
</organism>
<accession>W1XK22</accession>
<evidence type="ECO:0000313" key="2">
    <source>
        <dbReference type="EMBL" id="ETJ30718.1"/>
    </source>
</evidence>
<comment type="caution">
    <text evidence="2">The sequence shown here is derived from an EMBL/GenBank/DDBJ whole genome shotgun (WGS) entry which is preliminary data.</text>
</comment>
<feature type="transmembrane region" description="Helical" evidence="1">
    <location>
        <begin position="58"/>
        <end position="78"/>
    </location>
</feature>
<name>W1XK22_9ZZZZ</name>
<keyword evidence="1" id="KW-0472">Membrane</keyword>
<feature type="non-terminal residue" evidence="2">
    <location>
        <position position="1"/>
    </location>
</feature>
<dbReference type="EMBL" id="AZMM01014768">
    <property type="protein sequence ID" value="ETJ30718.1"/>
    <property type="molecule type" value="Genomic_DNA"/>
</dbReference>
<reference evidence="2" key="1">
    <citation type="submission" date="2013-12" db="EMBL/GenBank/DDBJ databases">
        <title>A Varibaculum cambriense genome reconstructed from a premature infant gut community with otherwise low bacterial novelty that shifts toward anaerobic metabolism during the third week of life.</title>
        <authorList>
            <person name="Brown C.T."/>
            <person name="Sharon I."/>
            <person name="Thomas B.C."/>
            <person name="Castelle C.J."/>
            <person name="Morowitz M.J."/>
            <person name="Banfield J.F."/>
        </authorList>
    </citation>
    <scope>NUCLEOTIDE SEQUENCE</scope>
</reference>